<dbReference type="EMBL" id="ODYU01011139">
    <property type="protein sequence ID" value="SOQ56692.1"/>
    <property type="molecule type" value="Genomic_DNA"/>
</dbReference>
<organism evidence="1">
    <name type="scientific">Spodoptera frugiperda</name>
    <name type="common">Fall armyworm</name>
    <dbReference type="NCBI Taxonomy" id="7108"/>
    <lineage>
        <taxon>Eukaryota</taxon>
        <taxon>Metazoa</taxon>
        <taxon>Ecdysozoa</taxon>
        <taxon>Arthropoda</taxon>
        <taxon>Hexapoda</taxon>
        <taxon>Insecta</taxon>
        <taxon>Pterygota</taxon>
        <taxon>Neoptera</taxon>
        <taxon>Endopterygota</taxon>
        <taxon>Lepidoptera</taxon>
        <taxon>Glossata</taxon>
        <taxon>Ditrysia</taxon>
        <taxon>Noctuoidea</taxon>
        <taxon>Noctuidae</taxon>
        <taxon>Amphipyrinae</taxon>
        <taxon>Spodoptera</taxon>
    </lineage>
</organism>
<sequence>MDHVMQPVTKIEQRTKSPTVQAVFTRIGRKIFRCALFHRSSLAQSRGSFRKIQAFMLEKGKPIDYDNDWCFKNF</sequence>
<proteinExistence type="predicted"/>
<name>A0A2H1WUN1_SPOFR</name>
<dbReference type="AlphaFoldDB" id="A0A2H1WUN1"/>
<evidence type="ECO:0000313" key="1">
    <source>
        <dbReference type="EMBL" id="SOQ56692.1"/>
    </source>
</evidence>
<gene>
    <name evidence="1" type="ORF">SFRICE_032398</name>
</gene>
<protein>
    <submittedName>
        <fullName evidence="1">SFRICE_032398</fullName>
    </submittedName>
</protein>
<accession>A0A2H1WUN1</accession>
<reference evidence="1" key="1">
    <citation type="submission" date="2016-07" db="EMBL/GenBank/DDBJ databases">
        <authorList>
            <person name="Bretaudeau A."/>
        </authorList>
    </citation>
    <scope>NUCLEOTIDE SEQUENCE</scope>
    <source>
        <strain evidence="1">Rice</strain>
        <tissue evidence="1">Whole body</tissue>
    </source>
</reference>